<dbReference type="FunFam" id="1.10.287.110:FF:000006">
    <property type="entry name" value="Import inner membrane translocase subunit TIM16"/>
    <property type="match status" value="1"/>
</dbReference>
<feature type="region of interest" description="Disordered" evidence="11">
    <location>
        <begin position="113"/>
        <end position="151"/>
    </location>
</feature>
<evidence type="ECO:0000256" key="2">
    <source>
        <dbReference type="ARBA" id="ARBA00008817"/>
    </source>
</evidence>
<feature type="compositionally biased region" description="Polar residues" evidence="11">
    <location>
        <begin position="47"/>
        <end position="56"/>
    </location>
</feature>
<proteinExistence type="inferred from homology"/>
<evidence type="ECO:0000256" key="4">
    <source>
        <dbReference type="ARBA" id="ARBA00022792"/>
    </source>
</evidence>
<organism evidence="12 13">
    <name type="scientific">Plectus sambesii</name>
    <dbReference type="NCBI Taxonomy" id="2011161"/>
    <lineage>
        <taxon>Eukaryota</taxon>
        <taxon>Metazoa</taxon>
        <taxon>Ecdysozoa</taxon>
        <taxon>Nematoda</taxon>
        <taxon>Chromadorea</taxon>
        <taxon>Plectida</taxon>
        <taxon>Plectina</taxon>
        <taxon>Plectoidea</taxon>
        <taxon>Plectidae</taxon>
        <taxon>Plectus</taxon>
    </lineage>
</organism>
<accession>A0A914XE68</accession>
<name>A0A914XE68_9BILA</name>
<dbReference type="GO" id="GO:0030150">
    <property type="term" value="P:protein import into mitochondrial matrix"/>
    <property type="evidence" value="ECO:0007669"/>
    <property type="project" value="InterPro"/>
</dbReference>
<dbReference type="Pfam" id="PF03656">
    <property type="entry name" value="Pam16"/>
    <property type="match status" value="1"/>
</dbReference>
<dbReference type="Gene3D" id="1.10.287.110">
    <property type="entry name" value="DnaJ domain"/>
    <property type="match status" value="1"/>
</dbReference>
<sequence>MVLRNLIRLIITSGEVVAKAFTRAVREEMKASQQAAAAHGEKHGASAEQTKASAHTNIKHGISLQEAAQILNVSEPLTPEEVQKKYDHLFAVNDKKRGGSFYLQSKVFRAKERLDAEMGVTSKPPSDQEPTESQSQSTTDDKDDSASSKKR</sequence>
<feature type="region of interest" description="Disordered" evidence="11">
    <location>
        <begin position="32"/>
        <end position="60"/>
    </location>
</feature>
<evidence type="ECO:0000313" key="12">
    <source>
        <dbReference type="Proteomes" id="UP000887566"/>
    </source>
</evidence>
<comment type="similarity">
    <text evidence="2">Belongs to the TIM16/PAM16 family.</text>
</comment>
<dbReference type="PANTHER" id="PTHR12388:SF0">
    <property type="entry name" value="MITOCHONDRIAL IMPORT INNER MEMBRANE TRANSLOCASE SUBUNIT TIM16"/>
    <property type="match status" value="1"/>
</dbReference>
<evidence type="ECO:0000256" key="6">
    <source>
        <dbReference type="ARBA" id="ARBA00023010"/>
    </source>
</evidence>
<dbReference type="Proteomes" id="UP000887566">
    <property type="component" value="Unplaced"/>
</dbReference>
<protein>
    <recommendedName>
        <fullName evidence="10">Mitochondrial import inner membrane translocase subunit tim-16</fullName>
    </recommendedName>
</protein>
<evidence type="ECO:0000313" key="13">
    <source>
        <dbReference type="WBParaSite" id="PSAMB.scaffold7621size7362.g30316.t1"/>
    </source>
</evidence>
<keyword evidence="3" id="KW-0813">Transport</keyword>
<evidence type="ECO:0000256" key="5">
    <source>
        <dbReference type="ARBA" id="ARBA00022927"/>
    </source>
</evidence>
<dbReference type="PANTHER" id="PTHR12388">
    <property type="entry name" value="MITOCHONDRIA ASSOCIATED GRANULOCYTE MACROPHAGE CSF SIGNALING MOLECULE"/>
    <property type="match status" value="1"/>
</dbReference>
<evidence type="ECO:0000256" key="3">
    <source>
        <dbReference type="ARBA" id="ARBA00022448"/>
    </source>
</evidence>
<dbReference type="GO" id="GO:0005744">
    <property type="term" value="C:TIM23 mitochondrial import inner membrane translocase complex"/>
    <property type="evidence" value="ECO:0007669"/>
    <property type="project" value="InterPro"/>
</dbReference>
<keyword evidence="6" id="KW-0811">Translocation</keyword>
<evidence type="ECO:0000256" key="11">
    <source>
        <dbReference type="SAM" id="MobiDB-lite"/>
    </source>
</evidence>
<evidence type="ECO:0000256" key="8">
    <source>
        <dbReference type="ARBA" id="ARBA00023136"/>
    </source>
</evidence>
<dbReference type="InterPro" id="IPR005341">
    <property type="entry name" value="Tim16"/>
</dbReference>
<evidence type="ECO:0000256" key="9">
    <source>
        <dbReference type="ARBA" id="ARBA00059904"/>
    </source>
</evidence>
<dbReference type="InterPro" id="IPR036869">
    <property type="entry name" value="J_dom_sf"/>
</dbReference>
<evidence type="ECO:0000256" key="7">
    <source>
        <dbReference type="ARBA" id="ARBA00023128"/>
    </source>
</evidence>
<comment type="subcellular location">
    <subcellularLocation>
        <location evidence="1">Mitochondrion inner membrane</location>
        <topology evidence="1">Peripheral membrane protein</topology>
        <orientation evidence="1">Matrix side</orientation>
    </subcellularLocation>
</comment>
<comment type="function">
    <text evidence="9">Regulates ATP-dependent protein translocation into the mitochondrial matrix.</text>
</comment>
<dbReference type="WBParaSite" id="PSAMB.scaffold7621size7362.g30316.t1">
    <property type="protein sequence ID" value="PSAMB.scaffold7621size7362.g30316.t1"/>
    <property type="gene ID" value="PSAMB.scaffold7621size7362.g30316"/>
</dbReference>
<keyword evidence="8" id="KW-0472">Membrane</keyword>
<dbReference type="AlphaFoldDB" id="A0A914XE68"/>
<reference evidence="13" key="1">
    <citation type="submission" date="2022-11" db="UniProtKB">
        <authorList>
            <consortium name="WormBaseParasite"/>
        </authorList>
    </citation>
    <scope>IDENTIFICATION</scope>
</reference>
<evidence type="ECO:0000256" key="10">
    <source>
        <dbReference type="ARBA" id="ARBA00071356"/>
    </source>
</evidence>
<keyword evidence="4" id="KW-0999">Mitochondrion inner membrane</keyword>
<keyword evidence="7" id="KW-0496">Mitochondrion</keyword>
<keyword evidence="5" id="KW-0653">Protein transport</keyword>
<keyword evidence="12" id="KW-1185">Reference proteome</keyword>
<evidence type="ECO:0000256" key="1">
    <source>
        <dbReference type="ARBA" id="ARBA00004443"/>
    </source>
</evidence>